<dbReference type="Proteomes" id="UP000887565">
    <property type="component" value="Unplaced"/>
</dbReference>
<dbReference type="InterPro" id="IPR009003">
    <property type="entry name" value="Peptidase_S1_PA"/>
</dbReference>
<organism evidence="1 2">
    <name type="scientific">Romanomermis culicivorax</name>
    <name type="common">Nematode worm</name>
    <dbReference type="NCBI Taxonomy" id="13658"/>
    <lineage>
        <taxon>Eukaryota</taxon>
        <taxon>Metazoa</taxon>
        <taxon>Ecdysozoa</taxon>
        <taxon>Nematoda</taxon>
        <taxon>Enoplea</taxon>
        <taxon>Dorylaimia</taxon>
        <taxon>Mermithida</taxon>
        <taxon>Mermithoidea</taxon>
        <taxon>Mermithidae</taxon>
        <taxon>Romanomermis</taxon>
    </lineage>
</organism>
<proteinExistence type="predicted"/>
<reference evidence="2" key="1">
    <citation type="submission" date="2022-11" db="UniProtKB">
        <authorList>
            <consortium name="WormBaseParasite"/>
        </authorList>
    </citation>
    <scope>IDENTIFICATION</scope>
</reference>
<dbReference type="WBParaSite" id="nRc.2.0.1.t07132-RA">
    <property type="protein sequence ID" value="nRc.2.0.1.t07132-RA"/>
    <property type="gene ID" value="nRc.2.0.1.g07132"/>
</dbReference>
<evidence type="ECO:0000313" key="2">
    <source>
        <dbReference type="WBParaSite" id="nRc.2.0.1.t07132-RA"/>
    </source>
</evidence>
<dbReference type="AlphaFoldDB" id="A0A915I0W7"/>
<dbReference type="SUPFAM" id="SSF50494">
    <property type="entry name" value="Trypsin-like serine proteases"/>
    <property type="match status" value="1"/>
</dbReference>
<protein>
    <submittedName>
        <fullName evidence="2">Uncharacterized protein</fullName>
    </submittedName>
</protein>
<sequence length="68" mass="7848">MNTVSSKEQSVERARWITEHSETVRVRRVFNGLEVEQLSMPWTVILYNGGYPICGAFLISRPPNMHID</sequence>
<evidence type="ECO:0000313" key="1">
    <source>
        <dbReference type="Proteomes" id="UP000887565"/>
    </source>
</evidence>
<name>A0A915I0W7_ROMCU</name>
<accession>A0A915I0W7</accession>
<keyword evidence="1" id="KW-1185">Reference proteome</keyword>